<protein>
    <submittedName>
        <fullName evidence="6">Transcriptional regulator, TetR family</fullName>
    </submittedName>
</protein>
<evidence type="ECO:0000256" key="3">
    <source>
        <dbReference type="ARBA" id="ARBA00023163"/>
    </source>
</evidence>
<dbReference type="Proteomes" id="UP000192911">
    <property type="component" value="Unassembled WGS sequence"/>
</dbReference>
<accession>A0A1X7FWJ7</accession>
<keyword evidence="2 4" id="KW-0238">DNA-binding</keyword>
<evidence type="ECO:0000256" key="4">
    <source>
        <dbReference type="PROSITE-ProRule" id="PRU00335"/>
    </source>
</evidence>
<evidence type="ECO:0000313" key="7">
    <source>
        <dbReference type="Proteomes" id="UP000192911"/>
    </source>
</evidence>
<dbReference type="Pfam" id="PF00440">
    <property type="entry name" value="TetR_N"/>
    <property type="match status" value="1"/>
</dbReference>
<evidence type="ECO:0000256" key="1">
    <source>
        <dbReference type="ARBA" id="ARBA00023015"/>
    </source>
</evidence>
<dbReference type="InterPro" id="IPR001647">
    <property type="entry name" value="HTH_TetR"/>
</dbReference>
<dbReference type="SUPFAM" id="SSF46689">
    <property type="entry name" value="Homeodomain-like"/>
    <property type="match status" value="1"/>
</dbReference>
<dbReference type="GO" id="GO:0003677">
    <property type="term" value="F:DNA binding"/>
    <property type="evidence" value="ECO:0007669"/>
    <property type="project" value="UniProtKB-UniRule"/>
</dbReference>
<dbReference type="EMBL" id="FXAH01000012">
    <property type="protein sequence ID" value="SMF59953.1"/>
    <property type="molecule type" value="Genomic_DNA"/>
</dbReference>
<keyword evidence="7" id="KW-1185">Reference proteome</keyword>
<dbReference type="AlphaFoldDB" id="A0A1X7FWJ7"/>
<dbReference type="STRING" id="28094.SAMN06295900_11260"/>
<feature type="domain" description="HTH tetR-type" evidence="5">
    <location>
        <begin position="9"/>
        <end position="69"/>
    </location>
</feature>
<dbReference type="PROSITE" id="PS50977">
    <property type="entry name" value="HTH_TETR_2"/>
    <property type="match status" value="1"/>
</dbReference>
<sequence>MRYDSDHKAKTRERIETVASARFRREGIDAVGIASLMESAGLTHGGFYAHFKSKDALIAAAVALGFEQAAQRLRNGIARHPGRSKPVAFAKAYLNEHHRNEPDAGCVAAALGAEIGRCDETVRRVFTEQLDALIRSAMPDDGTPAERRDTALATVALSVGALLLARTVDDPALSKQLLTAGVKAVDRMAG</sequence>
<dbReference type="InterPro" id="IPR036271">
    <property type="entry name" value="Tet_transcr_reg_TetR-rel_C_sf"/>
</dbReference>
<dbReference type="RefSeq" id="WP_085229144.1">
    <property type="nucleotide sequence ID" value="NZ_BSQD01000012.1"/>
</dbReference>
<dbReference type="PANTHER" id="PTHR47506:SF7">
    <property type="entry name" value="TRANSCRIPTIONAL REGULATORY PROTEIN"/>
    <property type="match status" value="1"/>
</dbReference>
<evidence type="ECO:0000313" key="6">
    <source>
        <dbReference type="EMBL" id="SMF59953.1"/>
    </source>
</evidence>
<evidence type="ECO:0000256" key="2">
    <source>
        <dbReference type="ARBA" id="ARBA00023125"/>
    </source>
</evidence>
<evidence type="ECO:0000259" key="5">
    <source>
        <dbReference type="PROSITE" id="PS50977"/>
    </source>
</evidence>
<proteinExistence type="predicted"/>
<dbReference type="GeneID" id="95551929"/>
<gene>
    <name evidence="6" type="ORF">SAMN06295900_11260</name>
</gene>
<dbReference type="Gene3D" id="1.10.357.10">
    <property type="entry name" value="Tetracycline Repressor, domain 2"/>
    <property type="match status" value="1"/>
</dbReference>
<dbReference type="Gene3D" id="1.10.10.60">
    <property type="entry name" value="Homeodomain-like"/>
    <property type="match status" value="1"/>
</dbReference>
<reference evidence="7" key="1">
    <citation type="submission" date="2017-04" db="EMBL/GenBank/DDBJ databases">
        <authorList>
            <person name="Varghese N."/>
            <person name="Submissions S."/>
        </authorList>
    </citation>
    <scope>NUCLEOTIDE SEQUENCE [LARGE SCALE GENOMIC DNA]</scope>
    <source>
        <strain evidence="7">Ballard 720</strain>
    </source>
</reference>
<name>A0A1X7FWJ7_TRICW</name>
<dbReference type="PANTHER" id="PTHR47506">
    <property type="entry name" value="TRANSCRIPTIONAL REGULATORY PROTEIN"/>
    <property type="match status" value="1"/>
</dbReference>
<dbReference type="InterPro" id="IPR009057">
    <property type="entry name" value="Homeodomain-like_sf"/>
</dbReference>
<keyword evidence="3" id="KW-0804">Transcription</keyword>
<dbReference type="SUPFAM" id="SSF48498">
    <property type="entry name" value="Tetracyclin repressor-like, C-terminal domain"/>
    <property type="match status" value="1"/>
</dbReference>
<dbReference type="OrthoDB" id="9798857at2"/>
<feature type="DNA-binding region" description="H-T-H motif" evidence="4">
    <location>
        <begin position="32"/>
        <end position="51"/>
    </location>
</feature>
<keyword evidence="1" id="KW-0805">Transcription regulation</keyword>
<organism evidence="6 7">
    <name type="scientific">Trinickia caryophylli</name>
    <name type="common">Paraburkholderia caryophylli</name>
    <dbReference type="NCBI Taxonomy" id="28094"/>
    <lineage>
        <taxon>Bacteria</taxon>
        <taxon>Pseudomonadati</taxon>
        <taxon>Pseudomonadota</taxon>
        <taxon>Betaproteobacteria</taxon>
        <taxon>Burkholderiales</taxon>
        <taxon>Burkholderiaceae</taxon>
        <taxon>Trinickia</taxon>
    </lineage>
</organism>